<dbReference type="SUPFAM" id="SSF46785">
    <property type="entry name" value="Winged helix' DNA-binding domain"/>
    <property type="match status" value="2"/>
</dbReference>
<dbReference type="EMBL" id="CP046640">
    <property type="protein sequence ID" value="QTL98473.1"/>
    <property type="molecule type" value="Genomic_DNA"/>
</dbReference>
<dbReference type="Gene3D" id="1.10.10.10">
    <property type="entry name" value="Winged helix-like DNA-binding domain superfamily/Winged helix DNA-binding domain"/>
    <property type="match status" value="2"/>
</dbReference>
<dbReference type="Pfam" id="PF04079">
    <property type="entry name" value="SMC_ScpB"/>
    <property type="match status" value="1"/>
</dbReference>
<sequence>MVKDNWLAGIEALLFSTAEPISIDEMTKILNISEIKLRKYLSSLAAEYKKEQHGVFLKEYNGSYVLMTKPEYSSLIEDMYNKKITRLSQAALETLAIIAYKQPVTRAEIEEIRGVKAEKTLLTLGKYGLVEELGRKDTIGNPIVYGTTKEFLRHFDLENLSELPEVEEED</sequence>
<accession>A0A8A7K9J1</accession>
<dbReference type="GO" id="GO:0051301">
    <property type="term" value="P:cell division"/>
    <property type="evidence" value="ECO:0007669"/>
    <property type="project" value="UniProtKB-KW"/>
</dbReference>
<dbReference type="GO" id="GO:0051304">
    <property type="term" value="P:chromosome separation"/>
    <property type="evidence" value="ECO:0007669"/>
    <property type="project" value="InterPro"/>
</dbReference>
<keyword evidence="2" id="KW-0132">Cell division</keyword>
<evidence type="ECO:0000256" key="1">
    <source>
        <dbReference type="ARBA" id="ARBA00022490"/>
    </source>
</evidence>
<dbReference type="RefSeq" id="WP_230866893.1">
    <property type="nucleotide sequence ID" value="NZ_CP046640.1"/>
</dbReference>
<evidence type="ECO:0000256" key="2">
    <source>
        <dbReference type="ARBA" id="ARBA00022618"/>
    </source>
</evidence>
<dbReference type="AlphaFoldDB" id="A0A8A7K9J1"/>
<evidence type="ECO:0000313" key="6">
    <source>
        <dbReference type="Proteomes" id="UP000665020"/>
    </source>
</evidence>
<reference evidence="5" key="1">
    <citation type="submission" date="2019-12" db="EMBL/GenBank/DDBJ databases">
        <authorList>
            <person name="zhang j."/>
            <person name="sun C.M."/>
        </authorList>
    </citation>
    <scope>NUCLEOTIDE SEQUENCE</scope>
    <source>
        <strain evidence="5">NS-1</strain>
    </source>
</reference>
<dbReference type="PANTHER" id="PTHR34298">
    <property type="entry name" value="SEGREGATION AND CONDENSATION PROTEIN B"/>
    <property type="match status" value="1"/>
</dbReference>
<dbReference type="InterPro" id="IPR005234">
    <property type="entry name" value="ScpB_csome_segregation"/>
</dbReference>
<organism evidence="5 6">
    <name type="scientific">Iocasia fonsfrigidae</name>
    <dbReference type="NCBI Taxonomy" id="2682810"/>
    <lineage>
        <taxon>Bacteria</taxon>
        <taxon>Bacillati</taxon>
        <taxon>Bacillota</taxon>
        <taxon>Clostridia</taxon>
        <taxon>Halanaerobiales</taxon>
        <taxon>Halanaerobiaceae</taxon>
        <taxon>Iocasia</taxon>
    </lineage>
</organism>
<keyword evidence="1" id="KW-0963">Cytoplasm</keyword>
<evidence type="ECO:0000256" key="4">
    <source>
        <dbReference type="ARBA" id="ARBA00023306"/>
    </source>
</evidence>
<protein>
    <submittedName>
        <fullName evidence="5">SMC-Scp complex subunit ScpB</fullName>
    </submittedName>
</protein>
<evidence type="ECO:0000256" key="3">
    <source>
        <dbReference type="ARBA" id="ARBA00022829"/>
    </source>
</evidence>
<dbReference type="PIRSF" id="PIRSF019345">
    <property type="entry name" value="ScpB"/>
    <property type="match status" value="1"/>
</dbReference>
<dbReference type="InterPro" id="IPR036388">
    <property type="entry name" value="WH-like_DNA-bd_sf"/>
</dbReference>
<dbReference type="PANTHER" id="PTHR34298:SF2">
    <property type="entry name" value="SEGREGATION AND CONDENSATION PROTEIN B"/>
    <property type="match status" value="1"/>
</dbReference>
<keyword evidence="3" id="KW-0159">Chromosome partition</keyword>
<dbReference type="Proteomes" id="UP000665020">
    <property type="component" value="Chromosome"/>
</dbReference>
<dbReference type="InterPro" id="IPR036390">
    <property type="entry name" value="WH_DNA-bd_sf"/>
</dbReference>
<evidence type="ECO:0000313" key="5">
    <source>
        <dbReference type="EMBL" id="QTL98473.1"/>
    </source>
</evidence>
<dbReference type="KEGG" id="ifn:GM661_11085"/>
<name>A0A8A7K9J1_9FIRM</name>
<gene>
    <name evidence="5" type="primary">scpB</name>
    <name evidence="5" type="ORF">GM661_11085</name>
</gene>
<proteinExistence type="predicted"/>
<keyword evidence="4" id="KW-0131">Cell cycle</keyword>
<dbReference type="NCBIfam" id="TIGR00281">
    <property type="entry name" value="SMC-Scp complex subunit ScpB"/>
    <property type="match status" value="1"/>
</dbReference>
<keyword evidence="6" id="KW-1185">Reference proteome</keyword>